<dbReference type="GO" id="GO:0003700">
    <property type="term" value="F:DNA-binding transcription factor activity"/>
    <property type="evidence" value="ECO:0007669"/>
    <property type="project" value="InterPro"/>
</dbReference>
<dbReference type="Proteomes" id="UP000494110">
    <property type="component" value="Unassembled WGS sequence"/>
</dbReference>
<protein>
    <submittedName>
        <fullName evidence="4">AraC family transcriptional regulator</fullName>
    </submittedName>
</protein>
<dbReference type="PANTHER" id="PTHR11019">
    <property type="entry name" value="HTH-TYPE TRANSCRIPTIONAL REGULATOR NIMR"/>
    <property type="match status" value="1"/>
</dbReference>
<accession>A0A6P3AQW0</accession>
<organism evidence="4 5">
    <name type="scientific">Burkholderia lata (strain ATCC 17760 / DSM 23089 / LMG 22485 / NCIMB 9086 / R18194 / 383)</name>
    <dbReference type="NCBI Taxonomy" id="482957"/>
    <lineage>
        <taxon>Bacteria</taxon>
        <taxon>Pseudomonadati</taxon>
        <taxon>Pseudomonadota</taxon>
        <taxon>Betaproteobacteria</taxon>
        <taxon>Burkholderiales</taxon>
        <taxon>Burkholderiaceae</taxon>
        <taxon>Burkholderia</taxon>
        <taxon>Burkholderia cepacia complex</taxon>
    </lineage>
</organism>
<gene>
    <name evidence="4" type="ORF">BLA39750_06041</name>
</gene>
<dbReference type="GO" id="GO:0043565">
    <property type="term" value="F:sequence-specific DNA binding"/>
    <property type="evidence" value="ECO:0007669"/>
    <property type="project" value="InterPro"/>
</dbReference>
<evidence type="ECO:0000256" key="1">
    <source>
        <dbReference type="ARBA" id="ARBA00023015"/>
    </source>
</evidence>
<name>A0A6P3AQW0_BURL3</name>
<dbReference type="PANTHER" id="PTHR11019:SF199">
    <property type="entry name" value="HTH-TYPE TRANSCRIPTIONAL REGULATOR NIMR"/>
    <property type="match status" value="1"/>
</dbReference>
<dbReference type="Pfam" id="PF12833">
    <property type="entry name" value="HTH_18"/>
    <property type="match status" value="1"/>
</dbReference>
<dbReference type="InterPro" id="IPR018060">
    <property type="entry name" value="HTH_AraC"/>
</dbReference>
<sequence length="101" mass="11303">MKIVNALTANLVESRFLEGWTGISPRTTYRRFVTELGLTFAQRRQQTVLLRALERIVDGAPVTTIGLDLGYDNARAFIDMFRRALGATPGRYAETGRPGEE</sequence>
<dbReference type="PROSITE" id="PS01124">
    <property type="entry name" value="HTH_ARAC_FAMILY_2"/>
    <property type="match status" value="1"/>
</dbReference>
<evidence type="ECO:0000256" key="2">
    <source>
        <dbReference type="ARBA" id="ARBA00023163"/>
    </source>
</evidence>
<dbReference type="EMBL" id="CABVQN010000038">
    <property type="protein sequence ID" value="VWD49761.1"/>
    <property type="molecule type" value="Genomic_DNA"/>
</dbReference>
<dbReference type="SUPFAM" id="SSF46689">
    <property type="entry name" value="Homeodomain-like"/>
    <property type="match status" value="1"/>
</dbReference>
<dbReference type="SMART" id="SM00342">
    <property type="entry name" value="HTH_ARAC"/>
    <property type="match status" value="1"/>
</dbReference>
<evidence type="ECO:0000313" key="5">
    <source>
        <dbReference type="Proteomes" id="UP000494110"/>
    </source>
</evidence>
<feature type="domain" description="HTH araC/xylS-type" evidence="3">
    <location>
        <begin position="22"/>
        <end position="95"/>
    </location>
</feature>
<dbReference type="Gene3D" id="1.10.10.60">
    <property type="entry name" value="Homeodomain-like"/>
    <property type="match status" value="1"/>
</dbReference>
<evidence type="ECO:0000313" key="4">
    <source>
        <dbReference type="EMBL" id="VWD49761.1"/>
    </source>
</evidence>
<keyword evidence="2" id="KW-0804">Transcription</keyword>
<dbReference type="InterPro" id="IPR009057">
    <property type="entry name" value="Homeodomain-like_sf"/>
</dbReference>
<reference evidence="4 5" key="1">
    <citation type="submission" date="2019-09" db="EMBL/GenBank/DDBJ databases">
        <authorList>
            <person name="Depoorter E."/>
        </authorList>
    </citation>
    <scope>NUCLEOTIDE SEQUENCE [LARGE SCALE GENOMIC DNA]</scope>
    <source>
        <strain evidence="4">R-39750</strain>
    </source>
</reference>
<dbReference type="AlphaFoldDB" id="A0A6P3AQW0"/>
<proteinExistence type="predicted"/>
<keyword evidence="1" id="KW-0805">Transcription regulation</keyword>
<evidence type="ECO:0000259" key="3">
    <source>
        <dbReference type="PROSITE" id="PS01124"/>
    </source>
</evidence>